<protein>
    <submittedName>
        <fullName evidence="1">Uncharacterized protein</fullName>
    </submittedName>
</protein>
<proteinExistence type="predicted"/>
<organism evidence="1 2">
    <name type="scientific">Ajellomyces capsulatus (strain H88)</name>
    <name type="common">Darling's disease fungus</name>
    <name type="synonym">Histoplasma capsulatum</name>
    <dbReference type="NCBI Taxonomy" id="544711"/>
    <lineage>
        <taxon>Eukaryota</taxon>
        <taxon>Fungi</taxon>
        <taxon>Dikarya</taxon>
        <taxon>Ascomycota</taxon>
        <taxon>Pezizomycotina</taxon>
        <taxon>Eurotiomycetes</taxon>
        <taxon>Eurotiomycetidae</taxon>
        <taxon>Onygenales</taxon>
        <taxon>Ajellomycetaceae</taxon>
        <taxon>Histoplasma</taxon>
    </lineage>
</organism>
<evidence type="ECO:0000313" key="1">
    <source>
        <dbReference type="EMBL" id="QSS49473.1"/>
    </source>
</evidence>
<dbReference type="AlphaFoldDB" id="A0A8A1L9W6"/>
<dbReference type="Proteomes" id="UP000663419">
    <property type="component" value="Chromosome 1"/>
</dbReference>
<gene>
    <name evidence="1" type="ORF">I7I53_09829</name>
</gene>
<dbReference type="EMBL" id="CP069102">
    <property type="protein sequence ID" value="QSS49473.1"/>
    <property type="molecule type" value="Genomic_DNA"/>
</dbReference>
<sequence length="68" mass="7797">MACWTLQRNCMKIVRPVSFNPHEFPKNVMTLCKTNSSPLIRFRLAYLFENAAAMKLKKVLSAPKKGVQ</sequence>
<reference evidence="1" key="1">
    <citation type="submission" date="2021-01" db="EMBL/GenBank/DDBJ databases">
        <title>Chromosome-level genome assembly of a human fungal pathogen reveals clustering of transcriptionally co-regulated genes.</title>
        <authorList>
            <person name="Voorhies M."/>
            <person name="Cohen S."/>
            <person name="Shea T.P."/>
            <person name="Petrus S."/>
            <person name="Munoz J.F."/>
            <person name="Poplawski S."/>
            <person name="Goldman W.E."/>
            <person name="Michael T."/>
            <person name="Cuomo C.A."/>
            <person name="Sil A."/>
            <person name="Beyhan S."/>
        </authorList>
    </citation>
    <scope>NUCLEOTIDE SEQUENCE</scope>
    <source>
        <strain evidence="1">H88</strain>
    </source>
</reference>
<name>A0A8A1L9W6_AJEC8</name>
<evidence type="ECO:0000313" key="2">
    <source>
        <dbReference type="Proteomes" id="UP000663419"/>
    </source>
</evidence>
<accession>A0A8A1L9W6</accession>
<dbReference type="VEuPathDB" id="FungiDB:I7I53_09829"/>